<keyword evidence="2" id="KW-1185">Reference proteome</keyword>
<accession>A0A1L9S4T5</accession>
<proteinExistence type="predicted"/>
<dbReference type="RefSeq" id="XP_022576689.1">
    <property type="nucleotide sequence ID" value="XM_022725288.1"/>
</dbReference>
<organism evidence="1 2">
    <name type="scientific">Penicilliopsis zonata CBS 506.65</name>
    <dbReference type="NCBI Taxonomy" id="1073090"/>
    <lineage>
        <taxon>Eukaryota</taxon>
        <taxon>Fungi</taxon>
        <taxon>Dikarya</taxon>
        <taxon>Ascomycota</taxon>
        <taxon>Pezizomycotina</taxon>
        <taxon>Eurotiomycetes</taxon>
        <taxon>Eurotiomycetidae</taxon>
        <taxon>Eurotiales</taxon>
        <taxon>Aspergillaceae</taxon>
        <taxon>Penicilliopsis</taxon>
    </lineage>
</organism>
<gene>
    <name evidence="1" type="ORF">ASPZODRAFT_147706</name>
</gene>
<evidence type="ECO:0000313" key="1">
    <source>
        <dbReference type="EMBL" id="OJJ42179.1"/>
    </source>
</evidence>
<dbReference type="AlphaFoldDB" id="A0A1L9S4T5"/>
<protein>
    <submittedName>
        <fullName evidence="1">Uncharacterized protein</fullName>
    </submittedName>
</protein>
<dbReference type="Proteomes" id="UP000184188">
    <property type="component" value="Unassembled WGS sequence"/>
</dbReference>
<dbReference type="VEuPathDB" id="FungiDB:ASPZODRAFT_147706"/>
<dbReference type="GeneID" id="34611753"/>
<name>A0A1L9S4T5_9EURO</name>
<dbReference type="OrthoDB" id="4457531at2759"/>
<reference evidence="2" key="1">
    <citation type="journal article" date="2017" name="Genome Biol.">
        <title>Comparative genomics reveals high biological diversity and specific adaptations in the industrially and medically important fungal genus Aspergillus.</title>
        <authorList>
            <person name="de Vries R.P."/>
            <person name="Riley R."/>
            <person name="Wiebenga A."/>
            <person name="Aguilar-Osorio G."/>
            <person name="Amillis S."/>
            <person name="Uchima C.A."/>
            <person name="Anderluh G."/>
            <person name="Asadollahi M."/>
            <person name="Askin M."/>
            <person name="Barry K."/>
            <person name="Battaglia E."/>
            <person name="Bayram O."/>
            <person name="Benocci T."/>
            <person name="Braus-Stromeyer S.A."/>
            <person name="Caldana C."/>
            <person name="Canovas D."/>
            <person name="Cerqueira G.C."/>
            <person name="Chen F."/>
            <person name="Chen W."/>
            <person name="Choi C."/>
            <person name="Clum A."/>
            <person name="Dos Santos R.A."/>
            <person name="Damasio A.R."/>
            <person name="Diallinas G."/>
            <person name="Emri T."/>
            <person name="Fekete E."/>
            <person name="Flipphi M."/>
            <person name="Freyberg S."/>
            <person name="Gallo A."/>
            <person name="Gournas C."/>
            <person name="Habgood R."/>
            <person name="Hainaut M."/>
            <person name="Harispe M.L."/>
            <person name="Henrissat B."/>
            <person name="Hilden K.S."/>
            <person name="Hope R."/>
            <person name="Hossain A."/>
            <person name="Karabika E."/>
            <person name="Karaffa L."/>
            <person name="Karanyi Z."/>
            <person name="Krasevec N."/>
            <person name="Kuo A."/>
            <person name="Kusch H."/>
            <person name="LaButti K."/>
            <person name="Lagendijk E.L."/>
            <person name="Lapidus A."/>
            <person name="Levasseur A."/>
            <person name="Lindquist E."/>
            <person name="Lipzen A."/>
            <person name="Logrieco A.F."/>
            <person name="MacCabe A."/>
            <person name="Maekelae M.R."/>
            <person name="Malavazi I."/>
            <person name="Melin P."/>
            <person name="Meyer V."/>
            <person name="Mielnichuk N."/>
            <person name="Miskei M."/>
            <person name="Molnar A.P."/>
            <person name="Mule G."/>
            <person name="Ngan C.Y."/>
            <person name="Orejas M."/>
            <person name="Orosz E."/>
            <person name="Ouedraogo J.P."/>
            <person name="Overkamp K.M."/>
            <person name="Park H.-S."/>
            <person name="Perrone G."/>
            <person name="Piumi F."/>
            <person name="Punt P.J."/>
            <person name="Ram A.F."/>
            <person name="Ramon A."/>
            <person name="Rauscher S."/>
            <person name="Record E."/>
            <person name="Riano-Pachon D.M."/>
            <person name="Robert V."/>
            <person name="Roehrig J."/>
            <person name="Ruller R."/>
            <person name="Salamov A."/>
            <person name="Salih N.S."/>
            <person name="Samson R.A."/>
            <person name="Sandor E."/>
            <person name="Sanguinetti M."/>
            <person name="Schuetze T."/>
            <person name="Sepcic K."/>
            <person name="Shelest E."/>
            <person name="Sherlock G."/>
            <person name="Sophianopoulou V."/>
            <person name="Squina F.M."/>
            <person name="Sun H."/>
            <person name="Susca A."/>
            <person name="Todd R.B."/>
            <person name="Tsang A."/>
            <person name="Unkles S.E."/>
            <person name="van de Wiele N."/>
            <person name="van Rossen-Uffink D."/>
            <person name="Oliveira J.V."/>
            <person name="Vesth T.C."/>
            <person name="Visser J."/>
            <person name="Yu J.-H."/>
            <person name="Zhou M."/>
            <person name="Andersen M.R."/>
            <person name="Archer D.B."/>
            <person name="Baker S.E."/>
            <person name="Benoit I."/>
            <person name="Brakhage A.A."/>
            <person name="Braus G.H."/>
            <person name="Fischer R."/>
            <person name="Frisvad J.C."/>
            <person name="Goldman G.H."/>
            <person name="Houbraken J."/>
            <person name="Oakley B."/>
            <person name="Pocsi I."/>
            <person name="Scazzocchio C."/>
            <person name="Seiboth B."/>
            <person name="vanKuyk P.A."/>
            <person name="Wortman J."/>
            <person name="Dyer P.S."/>
            <person name="Grigoriev I.V."/>
        </authorList>
    </citation>
    <scope>NUCLEOTIDE SEQUENCE [LARGE SCALE GENOMIC DNA]</scope>
    <source>
        <strain evidence="2">CBS 506.65</strain>
    </source>
</reference>
<evidence type="ECO:0000313" key="2">
    <source>
        <dbReference type="Proteomes" id="UP000184188"/>
    </source>
</evidence>
<sequence>MDPTRPRLQDLARDGHAFGLPWSNQVKMPLTGFESSRVEDATRGPWLLSSPFDLSEASLTTLLPETGSWTASFRDGFSTHASSSHEHLSASLGLTVGCPFLSASVSAEYDRTVQNNENGVQASRHSSYRVGRVILDTVPPLSVHAVALLQGPRGETRFRELYGDYYVCAYELGADAGACLSASVESSSLEERVTLTVTVKALFASESVSTTETSSSTSSSSLMTFCGYNTLAPSLPAYTLRGLGGDAQLQLQQTTAAQLAKVATLDQELRGRLGGLGLADGHRLALPACAALCRSGVVVQLLLAPFRRLTEYARLVKA</sequence>
<dbReference type="EMBL" id="KV878366">
    <property type="protein sequence ID" value="OJJ42179.1"/>
    <property type="molecule type" value="Genomic_DNA"/>
</dbReference>